<dbReference type="EMBL" id="BLIY01000009">
    <property type="protein sequence ID" value="GFE54107.1"/>
    <property type="molecule type" value="Genomic_DNA"/>
</dbReference>
<organism evidence="1 2">
    <name type="scientific">Babesia ovis</name>
    <dbReference type="NCBI Taxonomy" id="5869"/>
    <lineage>
        <taxon>Eukaryota</taxon>
        <taxon>Sar</taxon>
        <taxon>Alveolata</taxon>
        <taxon>Apicomplexa</taxon>
        <taxon>Aconoidasida</taxon>
        <taxon>Piroplasmida</taxon>
        <taxon>Babesiidae</taxon>
        <taxon>Babesia</taxon>
    </lineage>
</organism>
<gene>
    <name evidence="1" type="ORF">BaOVIS_015110</name>
</gene>
<name>A0A9W5TCW5_BABOV</name>
<keyword evidence="2" id="KW-1185">Reference proteome</keyword>
<dbReference type="AlphaFoldDB" id="A0A9W5TCW5"/>
<evidence type="ECO:0000313" key="2">
    <source>
        <dbReference type="Proteomes" id="UP001057455"/>
    </source>
</evidence>
<comment type="caution">
    <text evidence="1">The sequence shown here is derived from an EMBL/GenBank/DDBJ whole genome shotgun (WGS) entry which is preliminary data.</text>
</comment>
<dbReference type="Proteomes" id="UP001057455">
    <property type="component" value="Unassembled WGS sequence"/>
</dbReference>
<reference evidence="1" key="1">
    <citation type="submission" date="2019-12" db="EMBL/GenBank/DDBJ databases">
        <title>Genome sequence of Babesia ovis.</title>
        <authorList>
            <person name="Yamagishi J."/>
            <person name="Sevinc F."/>
            <person name="Xuan X."/>
        </authorList>
    </citation>
    <scope>NUCLEOTIDE SEQUENCE</scope>
    <source>
        <strain evidence="1">Selcuk</strain>
    </source>
</reference>
<accession>A0A9W5TCW5</accession>
<keyword evidence="1" id="KW-0418">Kinase</keyword>
<dbReference type="OrthoDB" id="366081at2759"/>
<sequence>MDVPPVVRVTLERVTPEGLGRFARVSRAASLKRCEGGLGMSPPPRINTAESRQHIRLEKLITLGVKDSVDLIQQLAQPTGTSCSKECLRSNLKTLSQWISTKPNPKWKPKDIRILKYRITSILDLLSLQDTAKVAAALAHIDTRLDPLYKPIVEHYCKHVLIQDAIMGNPEDMMVSTGIMMTSIEMFARIQSQKQTHDTLTKLPDSIKTTNTNTSLLGVGQLSPAVGETNRSEVDWCHYIKLLGNILKQSLTDLDTDILLLLADVMGNISVPLPGVCESVFMRVDLAKLDRTALSNFINVSALAMNIHKVDLNTILEECITHITSDLRCTNMKLDTSGQYDCKLNDSEHSDCKLDTSSVAKIFHALYLSGKLDNKLVEVLANHIVTTKAVFSNNADFYRTAIPLAITGQLGSQNICQWVLHYLASNADELSKDRSHFLFLLTTVANSVEITWKTREKLPLHAVALETDIYEKAEMFLRQQDGDKNYFPSTRAAVIYLIDRANSYIKSSAHDEFVQILLLNCVKKFKPDSRIKFELLNECKKRVNEISCGAIPQVLQTLFTLFSPNAPELIDVMVLYLERVLAELTIYNSDGTKQIEGTRLFTLTFMQDINLLGNMLAIFDRCNLNRGDLATQVVKMLERSNYRQIESADQQTLIDVLHYLAFSLDHHDAIDVIAIVILQKIKDGAEFSAGQLAAIAECFIAAPMALNPLKHPGLLKAIRERANDAKGEVKALKKILEKLNE</sequence>
<keyword evidence="1" id="KW-0808">Transferase</keyword>
<dbReference type="GO" id="GO:0016301">
    <property type="term" value="F:kinase activity"/>
    <property type="evidence" value="ECO:0007669"/>
    <property type="project" value="UniProtKB-KW"/>
</dbReference>
<proteinExistence type="predicted"/>
<protein>
    <submittedName>
        <fullName evidence="1">G-type lectin S-receptor-like serine threonine kinase At4g27290 isoform X1, putative</fullName>
    </submittedName>
</protein>
<evidence type="ECO:0000313" key="1">
    <source>
        <dbReference type="EMBL" id="GFE54107.1"/>
    </source>
</evidence>